<proteinExistence type="predicted"/>
<gene>
    <name evidence="1" type="ORF">A8926_0617</name>
</gene>
<organism evidence="1 2">
    <name type="scientific">Saccharopolyspora spinosa</name>
    <dbReference type="NCBI Taxonomy" id="60894"/>
    <lineage>
        <taxon>Bacteria</taxon>
        <taxon>Bacillati</taxon>
        <taxon>Actinomycetota</taxon>
        <taxon>Actinomycetes</taxon>
        <taxon>Pseudonocardiales</taxon>
        <taxon>Pseudonocardiaceae</taxon>
        <taxon>Saccharopolyspora</taxon>
    </lineage>
</organism>
<accession>A0A2N3XR56</accession>
<name>A0A2N3XR56_SACSN</name>
<reference evidence="1" key="1">
    <citation type="submission" date="2017-12" db="EMBL/GenBank/DDBJ databases">
        <title>Sequencing the genomes of 1000 Actinobacteria strains.</title>
        <authorList>
            <person name="Klenk H.-P."/>
        </authorList>
    </citation>
    <scope>NUCLEOTIDE SEQUENCE [LARGE SCALE GENOMIC DNA]</scope>
    <source>
        <strain evidence="1">DSM 44228</strain>
    </source>
</reference>
<dbReference type="OrthoDB" id="163266at2"/>
<dbReference type="Proteomes" id="UP000233786">
    <property type="component" value="Unassembled WGS sequence"/>
</dbReference>
<protein>
    <submittedName>
        <fullName evidence="1">Uncharacterized protein</fullName>
    </submittedName>
</protein>
<evidence type="ECO:0000313" key="1">
    <source>
        <dbReference type="EMBL" id="PKW13112.1"/>
    </source>
</evidence>
<dbReference type="RefSeq" id="WP_010312207.1">
    <property type="nucleotide sequence ID" value="NZ_CP061007.1"/>
</dbReference>
<comment type="caution">
    <text evidence="1">The sequence shown here is derived from an EMBL/GenBank/DDBJ whole genome shotgun (WGS) entry which is preliminary data.</text>
</comment>
<sequence>MARAPITLYRRGLGSLLGTRIMMLEHWGGAAGDSGTRRPFHTRTEGSALTLWNHWAQVRDPGAEKTAEVPLPAPQRKKRLKTLLESFHFDLCGCGAEGVSRGEVVTLLVDEAAIDLSSTTLRYVADLLRDIAGG</sequence>
<dbReference type="EMBL" id="PJNB01000001">
    <property type="protein sequence ID" value="PKW13112.1"/>
    <property type="molecule type" value="Genomic_DNA"/>
</dbReference>
<evidence type="ECO:0000313" key="2">
    <source>
        <dbReference type="Proteomes" id="UP000233786"/>
    </source>
</evidence>
<keyword evidence="2" id="KW-1185">Reference proteome</keyword>
<dbReference type="AlphaFoldDB" id="A0A2N3XR56"/>